<sequence>MSVSKQNNKQRSYLQTIRLPILISTAMTIITLSFMVFTWNQEADNHQRQEFSKSYNQGMADLSAAFLGHLIEDENTDAIESIGQRLASNDNIQQISIYRRNGELVFSAGNTEQAYSDPVIANIAYEDTYNGYLVIYFVSSEQFINNDQPLWLNSYVLWIFGGILWLIIFLLLNIKRDKAKTPKTESNESIGSGSKSQQNGQLLKELIKRNRQQLKSTTIKHSIVIKADWSKLSVESNTQLLRTLSRWLPQNAMLATRFNHGLLVLGLDDEKGPLSRNALHALERCFQHIQLEPKILLHRLNFDRDIYQMFFGVIEPGVWYEKALQEKNQDYNWPAKKVIDIELDTHEVIELCRLEEPDAEQRGLIERQVRFLSDD</sequence>
<feature type="transmembrane region" description="Helical" evidence="1">
    <location>
        <begin position="155"/>
        <end position="174"/>
    </location>
</feature>
<accession>A0A0F6TPB4</accession>
<name>A0A0F6TPB4_9GAMM</name>
<evidence type="ECO:0000256" key="1">
    <source>
        <dbReference type="SAM" id="Phobius"/>
    </source>
</evidence>
<evidence type="ECO:0000313" key="2">
    <source>
        <dbReference type="EMBL" id="AKE51512.1"/>
    </source>
</evidence>
<dbReference type="Proteomes" id="UP000034071">
    <property type="component" value="Chromosome"/>
</dbReference>
<feature type="transmembrane region" description="Helical" evidence="1">
    <location>
        <begin position="21"/>
        <end position="39"/>
    </location>
</feature>
<keyword evidence="1" id="KW-0812">Transmembrane</keyword>
<keyword evidence="1" id="KW-1133">Transmembrane helix</keyword>
<evidence type="ECO:0000313" key="3">
    <source>
        <dbReference type="Proteomes" id="UP000034071"/>
    </source>
</evidence>
<dbReference type="HOGENOM" id="CLU_737277_0_0_6"/>
<protein>
    <submittedName>
        <fullName evidence="2">Uncharacterized protein</fullName>
    </submittedName>
</protein>
<dbReference type="EMBL" id="CP010975">
    <property type="protein sequence ID" value="AKE51512.1"/>
    <property type="molecule type" value="Genomic_DNA"/>
</dbReference>
<keyword evidence="1" id="KW-0472">Membrane</keyword>
<dbReference type="AlphaFoldDB" id="A0A0F6TPB4"/>
<reference evidence="2 3" key="1">
    <citation type="submission" date="2015-02" db="EMBL/GenBank/DDBJ databases">
        <title>Complete genome sequence of Kangiella geojedonensis strain YCS-5T.</title>
        <authorList>
            <person name="Kim K.M."/>
        </authorList>
    </citation>
    <scope>NUCLEOTIDE SEQUENCE [LARGE SCALE GENOMIC DNA]</scope>
    <source>
        <strain evidence="2 3">YCS-5</strain>
    </source>
</reference>
<organism evidence="2 3">
    <name type="scientific">Kangiella geojedonensis</name>
    <dbReference type="NCBI Taxonomy" id="914150"/>
    <lineage>
        <taxon>Bacteria</taxon>
        <taxon>Pseudomonadati</taxon>
        <taxon>Pseudomonadota</taxon>
        <taxon>Gammaproteobacteria</taxon>
        <taxon>Kangiellales</taxon>
        <taxon>Kangiellaceae</taxon>
        <taxon>Kangiella</taxon>
    </lineage>
</organism>
<dbReference type="KEGG" id="kge:TQ33_0530"/>
<proteinExistence type="predicted"/>
<keyword evidence="3" id="KW-1185">Reference proteome</keyword>
<gene>
    <name evidence="2" type="ORF">TQ33_0530</name>
</gene>